<organism evidence="2 3">
    <name type="scientific">Croceicoccus marinus</name>
    <dbReference type="NCBI Taxonomy" id="450378"/>
    <lineage>
        <taxon>Bacteria</taxon>
        <taxon>Pseudomonadati</taxon>
        <taxon>Pseudomonadota</taxon>
        <taxon>Alphaproteobacteria</taxon>
        <taxon>Sphingomonadales</taxon>
        <taxon>Erythrobacteraceae</taxon>
        <taxon>Croceicoccus</taxon>
    </lineage>
</organism>
<feature type="chain" id="PRO_5011768718" description="Class I SAM-dependent methyltransferase" evidence="1">
    <location>
        <begin position="21"/>
        <end position="274"/>
    </location>
</feature>
<dbReference type="InterPro" id="IPR016980">
    <property type="entry name" value="S-AdoMet-dep_MeTrfase_Alr7345"/>
</dbReference>
<feature type="signal peptide" evidence="1">
    <location>
        <begin position="1"/>
        <end position="20"/>
    </location>
</feature>
<dbReference type="KEGG" id="cman:A9D14_02020"/>
<dbReference type="STRING" id="450378.GCA_001661675_00402"/>
<evidence type="ECO:0000256" key="1">
    <source>
        <dbReference type="SAM" id="SignalP"/>
    </source>
</evidence>
<dbReference type="PIRSF" id="PIRSF031679">
    <property type="entry name" value="Mtase_Alr7345_prd"/>
    <property type="match status" value="1"/>
</dbReference>
<gene>
    <name evidence="2" type="ORF">A9D14_02020</name>
</gene>
<evidence type="ECO:0000313" key="3">
    <source>
        <dbReference type="Proteomes" id="UP000195807"/>
    </source>
</evidence>
<keyword evidence="3" id="KW-1185">Reference proteome</keyword>
<reference evidence="2 3" key="1">
    <citation type="submission" date="2017-01" db="EMBL/GenBank/DDBJ databases">
        <title>Complete genome sequence of esterase-producing bacterium Croceicoccus marinus E4A9.</title>
        <authorList>
            <person name="Wu Y.-H."/>
            <person name="Cheng H."/>
            <person name="Xu L."/>
            <person name="Huo Y.-Y."/>
            <person name="Wang C.-S."/>
            <person name="Xu X.-W."/>
        </authorList>
    </citation>
    <scope>NUCLEOTIDE SEQUENCE [LARGE SCALE GENOMIC DNA]</scope>
    <source>
        <strain evidence="2 3">E4A9</strain>
    </source>
</reference>
<name>A0A1Z1F8U4_9SPHN</name>
<proteinExistence type="predicted"/>
<accession>A0A1Z1F8U4</accession>
<evidence type="ECO:0008006" key="4">
    <source>
        <dbReference type="Google" id="ProtNLM"/>
    </source>
</evidence>
<protein>
    <recommendedName>
        <fullName evidence="4">Class I SAM-dependent methyltransferase</fullName>
    </recommendedName>
</protein>
<dbReference type="OrthoDB" id="9801692at2"/>
<dbReference type="RefSeq" id="WP_066842505.1">
    <property type="nucleotide sequence ID" value="NZ_CP019602.1"/>
</dbReference>
<dbReference type="SUPFAM" id="SSF53335">
    <property type="entry name" value="S-adenosyl-L-methionine-dependent methyltransferases"/>
    <property type="match status" value="1"/>
</dbReference>
<keyword evidence="1" id="KW-0732">Signal</keyword>
<dbReference type="InterPro" id="IPR029063">
    <property type="entry name" value="SAM-dependent_MTases_sf"/>
</dbReference>
<dbReference type="EMBL" id="CP019602">
    <property type="protein sequence ID" value="ARU15175.1"/>
    <property type="molecule type" value="Genomic_DNA"/>
</dbReference>
<sequence length="274" mass="29876">MRLKLLVAAMALATPAAVLADHHANPAMEAALAQDNRADDRARDQYRHPAETLAFFQVEPGMTVADFMPSGGWYTRVLVPYLGADGHYIGLNPDPALITDQGGKDYTSKMVPRFAEQSPAWNLSGAKVDNMTTGDLTDAHDGTVDRALIFREMHNMKRWGSAGAELDRIHDLLKDDGMLGIVQHRARADAPDAYVDGSKGYLRQQDVIDMVGQHGFELVGASEINANAKDPANWEGGVWSLPPSYSGAEDEATRTARAAIGESDRMTLLFRKRG</sequence>
<dbReference type="Proteomes" id="UP000195807">
    <property type="component" value="Chromosome"/>
</dbReference>
<dbReference type="AlphaFoldDB" id="A0A1Z1F8U4"/>
<dbReference type="Gene3D" id="3.40.50.150">
    <property type="entry name" value="Vaccinia Virus protein VP39"/>
    <property type="match status" value="1"/>
</dbReference>
<evidence type="ECO:0000313" key="2">
    <source>
        <dbReference type="EMBL" id="ARU15175.1"/>
    </source>
</evidence>